<evidence type="ECO:0000313" key="2">
    <source>
        <dbReference type="EMBL" id="ADC36089.1"/>
    </source>
</evidence>
<dbReference type="Gene3D" id="1.10.10.2910">
    <property type="match status" value="1"/>
</dbReference>
<feature type="domain" description="IrrE N-terminal-like" evidence="1">
    <location>
        <begin position="81"/>
        <end position="188"/>
    </location>
</feature>
<dbReference type="InterPro" id="IPR010359">
    <property type="entry name" value="IrrE_HExxH"/>
</dbReference>
<proteinExistence type="predicted"/>
<protein>
    <recommendedName>
        <fullName evidence="1">IrrE N-terminal-like domain-containing protein</fullName>
    </recommendedName>
</protein>
<accession>E3T6Z5</accession>
<organism evidence="2">
    <name type="scientific">uncultured bacterium 164</name>
    <dbReference type="NCBI Taxonomy" id="698382"/>
    <lineage>
        <taxon>Bacteria</taxon>
        <taxon>environmental samples</taxon>
    </lineage>
</organism>
<dbReference type="AlphaFoldDB" id="E3T6Z5"/>
<evidence type="ECO:0000259" key="1">
    <source>
        <dbReference type="Pfam" id="PF06114"/>
    </source>
</evidence>
<sequence length="205" mass="23083">MDPSDLPPTQKGRHHEIRARGLREFAGLRSDEQRLDPFTLARFAKLFVASYDQIEPFLSEETKTHLTGAGKNAWSGGAASHTLPNGQKLIILNPTHGKNRQNATLMEEVCHVFLGHKPSRLAVETRNKDGKIIARDYNHAIEEEAYSTGAAALVPYASLKRMVEAGRTSREIARHFYVSRALVEYRIKVSRLWNSYKAKGFLRNG</sequence>
<reference evidence="2" key="2">
    <citation type="journal article" date="2010" name="Appl. Environ. Microbiol.">
        <title>Comparative analysis of acidobacterial genomic fragments from terrestrial and aquatic metagenomic libraries, with emphasis on acidobacteria subdivision 6.</title>
        <authorList>
            <person name="Kielak A.M."/>
            <person name="van Veen J.A."/>
            <person name="Kowalchuk G.A."/>
        </authorList>
    </citation>
    <scope>NUCLEOTIDE SEQUENCE</scope>
</reference>
<reference evidence="2" key="1">
    <citation type="submission" date="2009-12" db="EMBL/GenBank/DDBJ databases">
        <authorList>
            <person name="Kielak A."/>
            <person name="van Veen J.A."/>
            <person name="Kowalchuk G.A."/>
        </authorList>
    </citation>
    <scope>NUCLEOTIDE SEQUENCE</scope>
</reference>
<name>E3T6Z5_9BACT</name>
<dbReference type="Pfam" id="PF06114">
    <property type="entry name" value="Peptidase_M78"/>
    <property type="match status" value="1"/>
</dbReference>
<dbReference type="EMBL" id="GU260711">
    <property type="protein sequence ID" value="ADC36089.1"/>
    <property type="molecule type" value="Genomic_DNA"/>
</dbReference>